<dbReference type="AlphaFoldDB" id="U9TH40"/>
<dbReference type="HOGENOM" id="CLU_2528619_0_0_1"/>
<accession>U9TH40</accession>
<reference evidence="1" key="1">
    <citation type="submission" date="2013-07" db="EMBL/GenBank/DDBJ databases">
        <title>The genome of an arbuscular mycorrhizal fungus provides insights into the evolution of the oldest plant symbiosis.</title>
        <authorList>
            <consortium name="DOE Joint Genome Institute"/>
            <person name="Tisserant E."/>
            <person name="Malbreil M."/>
            <person name="Kuo A."/>
            <person name="Kohler A."/>
            <person name="Symeonidi A."/>
            <person name="Balestrini R."/>
            <person name="Charron P."/>
            <person name="Duensing N."/>
            <person name="Frei-dit-Frey N."/>
            <person name="Gianinazzi-Pearson V."/>
            <person name="Gilbert B."/>
            <person name="Handa Y."/>
            <person name="Hijri M."/>
            <person name="Kaul R."/>
            <person name="Kawaguchi M."/>
            <person name="Krajinski F."/>
            <person name="Lammers P."/>
            <person name="Lapierre D."/>
            <person name="Masclaux F.G."/>
            <person name="Murat C."/>
            <person name="Morin E."/>
            <person name="Ndikumana S."/>
            <person name="Pagni M."/>
            <person name="Petitpierre D."/>
            <person name="Requena N."/>
            <person name="Rosikiewicz P."/>
            <person name="Riley R."/>
            <person name="Saito K."/>
            <person name="San Clemente H."/>
            <person name="Shapiro H."/>
            <person name="van Tuinen D."/>
            <person name="Becard G."/>
            <person name="Bonfante P."/>
            <person name="Paszkowski U."/>
            <person name="Shachar-Hill Y."/>
            <person name="Young J.P."/>
            <person name="Sanders I.R."/>
            <person name="Henrissat B."/>
            <person name="Rensing S.A."/>
            <person name="Grigoriev I.V."/>
            <person name="Corradi N."/>
            <person name="Roux C."/>
            <person name="Martin F."/>
        </authorList>
    </citation>
    <scope>NUCLEOTIDE SEQUENCE</scope>
    <source>
        <strain evidence="1">DAOM 197198</strain>
    </source>
</reference>
<dbReference type="EMBL" id="KI295569">
    <property type="protein sequence ID" value="ESA02651.1"/>
    <property type="molecule type" value="Genomic_DNA"/>
</dbReference>
<sequence>MKQTYFREPKYSKNYLIPSQQNLYKQYVNAFAFSEMVKSQNFKKELQQQAQSSWQEIKKYYSKSYLWTITNFCSSFFFQFPFKK</sequence>
<organism evidence="1">
    <name type="scientific">Rhizophagus irregularis (strain DAOM 181602 / DAOM 197198 / MUCL 43194)</name>
    <name type="common">Arbuscular mycorrhizal fungus</name>
    <name type="synonym">Glomus intraradices</name>
    <dbReference type="NCBI Taxonomy" id="747089"/>
    <lineage>
        <taxon>Eukaryota</taxon>
        <taxon>Fungi</taxon>
        <taxon>Fungi incertae sedis</taxon>
        <taxon>Mucoromycota</taxon>
        <taxon>Glomeromycotina</taxon>
        <taxon>Glomeromycetes</taxon>
        <taxon>Glomerales</taxon>
        <taxon>Glomeraceae</taxon>
        <taxon>Rhizophagus</taxon>
    </lineage>
</organism>
<gene>
    <name evidence="1" type="ORF">GLOINDRAFT_249558</name>
</gene>
<protein>
    <submittedName>
        <fullName evidence="1">Uncharacterized protein</fullName>
    </submittedName>
</protein>
<proteinExistence type="predicted"/>
<name>U9TH40_RHIID</name>
<evidence type="ECO:0000313" key="1">
    <source>
        <dbReference type="EMBL" id="ESA02651.1"/>
    </source>
</evidence>